<evidence type="ECO:0000259" key="1">
    <source>
        <dbReference type="Pfam" id="PF01636"/>
    </source>
</evidence>
<proteinExistence type="predicted"/>
<dbReference type="InterPro" id="IPR050249">
    <property type="entry name" value="Pseudomonas-type_ThrB"/>
</dbReference>
<keyword evidence="2" id="KW-0808">Transferase</keyword>
<dbReference type="InterPro" id="IPR002575">
    <property type="entry name" value="Aminoglycoside_PTrfase"/>
</dbReference>
<dbReference type="PANTHER" id="PTHR21064:SF5">
    <property type="entry name" value="SLR1880 PROTEIN"/>
    <property type="match status" value="1"/>
</dbReference>
<reference evidence="2 3" key="1">
    <citation type="submission" date="2019-08" db="EMBL/GenBank/DDBJ databases">
        <title>Seonamhaeicola sediminis sp. nov., isolated from marine sediment.</title>
        <authorList>
            <person name="Cao W.R."/>
        </authorList>
    </citation>
    <scope>NUCLEOTIDE SEQUENCE [LARGE SCALE GENOMIC DNA]</scope>
    <source>
        <strain evidence="2 3">1505</strain>
    </source>
</reference>
<dbReference type="EMBL" id="VRKQ01000012">
    <property type="protein sequence ID" value="TXG36082.1"/>
    <property type="molecule type" value="Genomic_DNA"/>
</dbReference>
<keyword evidence="3" id="KW-1185">Reference proteome</keyword>
<sequence>MNHNQLEYIFNQFKHDSVFESVQELVSGHINDTYLIQTTKKPYYILQKINHTVFKDVPGLVSNKVLISQHLQHKLKHLPKRELHRNVLSFVPLKSGKFYFKSETNDYWNLMIYIEDSITFETVDNSEIAYEAGKLFGKFLTLTNDFDSLKLVAVIPKFHDMSFRYEQFEDSLREAAPERLVAAKKNILKVKELKEEMHILQKLKETGQLPLRVTHNDTKVSNALFSQDNKGLCVIDTDTVMPGIIHYDFGDAIRTICNTAKEDETNLDLVGFNVSYYKSYTKGFLEEIGDSLSENEAKHLLLGAKSMIFIMAIRFLTDYLNNDIYYKTKYPEHNLNRSKNQLKLLQSLVDQEKVL</sequence>
<dbReference type="Proteomes" id="UP000321080">
    <property type="component" value="Unassembled WGS sequence"/>
</dbReference>
<organism evidence="2 3">
    <name type="scientific">Seonamhaeicola maritimus</name>
    <dbReference type="NCBI Taxonomy" id="2591822"/>
    <lineage>
        <taxon>Bacteria</taxon>
        <taxon>Pseudomonadati</taxon>
        <taxon>Bacteroidota</taxon>
        <taxon>Flavobacteriia</taxon>
        <taxon>Flavobacteriales</taxon>
        <taxon>Flavobacteriaceae</taxon>
    </lineage>
</organism>
<dbReference type="GO" id="GO:0016740">
    <property type="term" value="F:transferase activity"/>
    <property type="evidence" value="ECO:0007669"/>
    <property type="project" value="UniProtKB-KW"/>
</dbReference>
<feature type="domain" description="Aminoglycoside phosphotransferase" evidence="1">
    <location>
        <begin position="22"/>
        <end position="260"/>
    </location>
</feature>
<dbReference type="AlphaFoldDB" id="A0A5C7GFZ2"/>
<protein>
    <submittedName>
        <fullName evidence="2">Aminoglycoside phosphotransferase family protein</fullName>
    </submittedName>
</protein>
<evidence type="ECO:0000313" key="3">
    <source>
        <dbReference type="Proteomes" id="UP000321080"/>
    </source>
</evidence>
<dbReference type="SUPFAM" id="SSF56112">
    <property type="entry name" value="Protein kinase-like (PK-like)"/>
    <property type="match status" value="1"/>
</dbReference>
<dbReference type="InterPro" id="IPR011009">
    <property type="entry name" value="Kinase-like_dom_sf"/>
</dbReference>
<dbReference type="PANTHER" id="PTHR21064">
    <property type="entry name" value="AMINOGLYCOSIDE PHOSPHOTRANSFERASE DOMAIN-CONTAINING PROTEIN-RELATED"/>
    <property type="match status" value="1"/>
</dbReference>
<accession>A0A5C7GFZ2</accession>
<dbReference type="Pfam" id="PF01636">
    <property type="entry name" value="APH"/>
    <property type="match status" value="1"/>
</dbReference>
<dbReference type="Gene3D" id="3.90.1200.10">
    <property type="match status" value="1"/>
</dbReference>
<dbReference type="OrthoDB" id="526037at2"/>
<comment type="caution">
    <text evidence="2">The sequence shown here is derived from an EMBL/GenBank/DDBJ whole genome shotgun (WGS) entry which is preliminary data.</text>
</comment>
<evidence type="ECO:0000313" key="2">
    <source>
        <dbReference type="EMBL" id="TXG36082.1"/>
    </source>
</evidence>
<name>A0A5C7GFZ2_9FLAO</name>
<dbReference type="RefSeq" id="WP_147769111.1">
    <property type="nucleotide sequence ID" value="NZ_VRKQ01000012.1"/>
</dbReference>
<gene>
    <name evidence="2" type="ORF">FUA22_13410</name>
</gene>